<dbReference type="HOGENOM" id="CLU_018003_2_1_1"/>
<dbReference type="InterPro" id="IPR027417">
    <property type="entry name" value="P-loop_NTPase"/>
</dbReference>
<dbReference type="Pfam" id="PF01926">
    <property type="entry name" value="MMR_HSR1"/>
    <property type="match status" value="1"/>
</dbReference>
<protein>
    <recommendedName>
        <fullName evidence="3">G domain-containing protein</fullName>
    </recommendedName>
</protein>
<dbReference type="Proteomes" id="UP000053424">
    <property type="component" value="Unassembled WGS sequence"/>
</dbReference>
<dbReference type="GO" id="GO:0005525">
    <property type="term" value="F:GTP binding"/>
    <property type="evidence" value="ECO:0007669"/>
    <property type="project" value="InterPro"/>
</dbReference>
<dbReference type="CDD" id="cd00882">
    <property type="entry name" value="Ras_like_GTPase"/>
    <property type="match status" value="1"/>
</dbReference>
<name>A0A0C3BVU7_HEBCY</name>
<evidence type="ECO:0000313" key="4">
    <source>
        <dbReference type="EMBL" id="KIM40745.1"/>
    </source>
</evidence>
<dbReference type="AlphaFoldDB" id="A0A0C3BVU7"/>
<keyword evidence="1" id="KW-0175">Coiled coil</keyword>
<dbReference type="Gene3D" id="3.40.50.300">
    <property type="entry name" value="P-loop containing nucleotide triphosphate hydrolases"/>
    <property type="match status" value="1"/>
</dbReference>
<evidence type="ECO:0000256" key="1">
    <source>
        <dbReference type="SAM" id="Coils"/>
    </source>
</evidence>
<reference evidence="5" key="2">
    <citation type="submission" date="2015-01" db="EMBL/GenBank/DDBJ databases">
        <title>Evolutionary Origins and Diversification of the Mycorrhizal Mutualists.</title>
        <authorList>
            <consortium name="DOE Joint Genome Institute"/>
            <consortium name="Mycorrhizal Genomics Consortium"/>
            <person name="Kohler A."/>
            <person name="Kuo A."/>
            <person name="Nagy L.G."/>
            <person name="Floudas D."/>
            <person name="Copeland A."/>
            <person name="Barry K.W."/>
            <person name="Cichocki N."/>
            <person name="Veneault-Fourrey C."/>
            <person name="LaButti K."/>
            <person name="Lindquist E.A."/>
            <person name="Lipzen A."/>
            <person name="Lundell T."/>
            <person name="Morin E."/>
            <person name="Murat C."/>
            <person name="Riley R."/>
            <person name="Ohm R."/>
            <person name="Sun H."/>
            <person name="Tunlid A."/>
            <person name="Henrissat B."/>
            <person name="Grigoriev I.V."/>
            <person name="Hibbett D.S."/>
            <person name="Martin F."/>
        </authorList>
    </citation>
    <scope>NUCLEOTIDE SEQUENCE [LARGE SCALE GENOMIC DNA]</scope>
    <source>
        <strain evidence="5">h7</strain>
    </source>
</reference>
<feature type="domain" description="G" evidence="3">
    <location>
        <begin position="1"/>
        <end position="55"/>
    </location>
</feature>
<reference evidence="4 5" key="1">
    <citation type="submission" date="2014-04" db="EMBL/GenBank/DDBJ databases">
        <authorList>
            <consortium name="DOE Joint Genome Institute"/>
            <person name="Kuo A."/>
            <person name="Gay G."/>
            <person name="Dore J."/>
            <person name="Kohler A."/>
            <person name="Nagy L.G."/>
            <person name="Floudas D."/>
            <person name="Copeland A."/>
            <person name="Barry K.W."/>
            <person name="Cichocki N."/>
            <person name="Veneault-Fourrey C."/>
            <person name="LaButti K."/>
            <person name="Lindquist E.A."/>
            <person name="Lipzen A."/>
            <person name="Lundell T."/>
            <person name="Morin E."/>
            <person name="Murat C."/>
            <person name="Sun H."/>
            <person name="Tunlid A."/>
            <person name="Henrissat B."/>
            <person name="Grigoriev I.V."/>
            <person name="Hibbett D.S."/>
            <person name="Martin F."/>
            <person name="Nordberg H.P."/>
            <person name="Cantor M.N."/>
            <person name="Hua S.X."/>
        </authorList>
    </citation>
    <scope>NUCLEOTIDE SEQUENCE [LARGE SCALE GENOMIC DNA]</scope>
    <source>
        <strain evidence="5">h7</strain>
    </source>
</reference>
<dbReference type="EMBL" id="KN831782">
    <property type="protein sequence ID" value="KIM40745.1"/>
    <property type="molecule type" value="Genomic_DNA"/>
</dbReference>
<proteinExistence type="predicted"/>
<evidence type="ECO:0000259" key="3">
    <source>
        <dbReference type="Pfam" id="PF01926"/>
    </source>
</evidence>
<feature type="region of interest" description="Disordered" evidence="2">
    <location>
        <begin position="285"/>
        <end position="312"/>
    </location>
</feature>
<evidence type="ECO:0000313" key="5">
    <source>
        <dbReference type="Proteomes" id="UP000053424"/>
    </source>
</evidence>
<sequence>MGPTGSGKTSFVNLLSGSDLRVGSQLESCTNEVQLSRPFVLDGKTISFIDTPGFDDTNLSDTNILNMIAAYLSCSYEHGKSLSGVIYMHRILDNRVGGISTRNFRMFRKLCGEDSLRSVVIATTMWDQAEITVGEDREQELASKDNFFKPALEKGARLARHNNTLESAQAIIRSIIQQSPSSVTLQIQEELGRGLCISETQAGKELGRELNEQMERHREEMRGLIGEIQETTRVRDEESRQELTRERVRMEAVMARLQMDSANIVRGYQDALSLVEERLRRAEAATSKQRQAEGNRAVGGDEHQGQQTHSPAVQATAVTENSNAILEGKLAAAIPVVGFWGKLAVMLAPFSLTWR</sequence>
<dbReference type="OrthoDB" id="8954335at2759"/>
<evidence type="ECO:0000256" key="2">
    <source>
        <dbReference type="SAM" id="MobiDB-lite"/>
    </source>
</evidence>
<accession>A0A0C3BVU7</accession>
<feature type="coiled-coil region" evidence="1">
    <location>
        <begin position="207"/>
        <end position="285"/>
    </location>
</feature>
<gene>
    <name evidence="4" type="ORF">M413DRAFT_167210</name>
</gene>
<organism evidence="4 5">
    <name type="scientific">Hebeloma cylindrosporum</name>
    <dbReference type="NCBI Taxonomy" id="76867"/>
    <lineage>
        <taxon>Eukaryota</taxon>
        <taxon>Fungi</taxon>
        <taxon>Dikarya</taxon>
        <taxon>Basidiomycota</taxon>
        <taxon>Agaricomycotina</taxon>
        <taxon>Agaricomycetes</taxon>
        <taxon>Agaricomycetidae</taxon>
        <taxon>Agaricales</taxon>
        <taxon>Agaricineae</taxon>
        <taxon>Hymenogastraceae</taxon>
        <taxon>Hebeloma</taxon>
    </lineage>
</organism>
<keyword evidence="5" id="KW-1185">Reference proteome</keyword>
<dbReference type="SUPFAM" id="SSF52540">
    <property type="entry name" value="P-loop containing nucleoside triphosphate hydrolases"/>
    <property type="match status" value="1"/>
</dbReference>
<dbReference type="InterPro" id="IPR006073">
    <property type="entry name" value="GTP-bd"/>
</dbReference>